<feature type="domain" description="SnoaL-like" evidence="2">
    <location>
        <begin position="79"/>
        <end position="176"/>
    </location>
</feature>
<dbReference type="SUPFAM" id="SSF54427">
    <property type="entry name" value="NTF2-like"/>
    <property type="match status" value="1"/>
</dbReference>
<reference evidence="4" key="1">
    <citation type="submission" date="2025-08" db="UniProtKB">
        <authorList>
            <consortium name="RefSeq"/>
        </authorList>
    </citation>
    <scope>IDENTIFICATION</scope>
    <source>
        <tissue evidence="4">Young leaves</tissue>
    </source>
</reference>
<gene>
    <name evidence="4" type="primary">LOC111435747</name>
</gene>
<dbReference type="Proteomes" id="UP000504609">
    <property type="component" value="Unplaced"/>
</dbReference>
<proteinExistence type="predicted"/>
<dbReference type="Pfam" id="PF12680">
    <property type="entry name" value="SnoaL_2"/>
    <property type="match status" value="1"/>
</dbReference>
<dbReference type="Gene3D" id="3.10.450.50">
    <property type="match status" value="1"/>
</dbReference>
<dbReference type="PANTHER" id="PTHR33698:SF1">
    <property type="entry name" value="NUCLEAR TRANSPORT FACTOR 2 (NTF2) FAMILY PROTEIN"/>
    <property type="match status" value="1"/>
</dbReference>
<accession>A0A6J1ELY0</accession>
<keyword evidence="1" id="KW-0812">Transmembrane</keyword>
<evidence type="ECO:0000259" key="2">
    <source>
        <dbReference type="Pfam" id="PF12680"/>
    </source>
</evidence>
<name>A0A6J1ELY0_CUCMO</name>
<dbReference type="GeneID" id="111435747"/>
<dbReference type="RefSeq" id="XP_022929026.1">
    <property type="nucleotide sequence ID" value="XM_023073258.1"/>
</dbReference>
<organism evidence="3 4">
    <name type="scientific">Cucurbita moschata</name>
    <name type="common">Winter crookneck squash</name>
    <name type="synonym">Cucurbita pepo var. moschata</name>
    <dbReference type="NCBI Taxonomy" id="3662"/>
    <lineage>
        <taxon>Eukaryota</taxon>
        <taxon>Viridiplantae</taxon>
        <taxon>Streptophyta</taxon>
        <taxon>Embryophyta</taxon>
        <taxon>Tracheophyta</taxon>
        <taxon>Spermatophyta</taxon>
        <taxon>Magnoliopsida</taxon>
        <taxon>eudicotyledons</taxon>
        <taxon>Gunneridae</taxon>
        <taxon>Pentapetalae</taxon>
        <taxon>rosids</taxon>
        <taxon>fabids</taxon>
        <taxon>Cucurbitales</taxon>
        <taxon>Cucurbitaceae</taxon>
        <taxon>Cucurbiteae</taxon>
        <taxon>Cucurbita</taxon>
    </lineage>
</organism>
<keyword evidence="1" id="KW-1133">Transmembrane helix</keyword>
<evidence type="ECO:0000313" key="3">
    <source>
        <dbReference type="Proteomes" id="UP000504609"/>
    </source>
</evidence>
<feature type="transmembrane region" description="Helical" evidence="1">
    <location>
        <begin position="249"/>
        <end position="267"/>
    </location>
</feature>
<dbReference type="InterPro" id="IPR032710">
    <property type="entry name" value="NTF2-like_dom_sf"/>
</dbReference>
<dbReference type="InterPro" id="IPR037401">
    <property type="entry name" value="SnoaL-like"/>
</dbReference>
<evidence type="ECO:0000256" key="1">
    <source>
        <dbReference type="SAM" id="Phobius"/>
    </source>
</evidence>
<keyword evidence="3" id="KW-1185">Reference proteome</keyword>
<protein>
    <submittedName>
        <fullName evidence="4">Uncharacterized protein LOC111435747</fullName>
    </submittedName>
</protein>
<sequence>MALITSPPPQALTLGSQPFRTFAYTSIPKRPSYLFQQKKLRKTSYTLATDVKPRFVSSCLKDGSVCSLDSCSNSPSEMVKKLYECINEKKLKELSSYMSEDCLIEDSLFDEAFIGKEAALKFFKELTQSMGPDVKFRFRNVYESGASRAGVTWHLVWKNTKIPFTKGCTFIHINNEQRTIQKAQIIIEPQVKAGHLILGMMKLVTSLLAQYPAIHKWVMKLSQQRWVRWVAKICVLLYNFFLHSLLRSYLTFIHCASLMFVFTLKLLRWVKGFFN</sequence>
<keyword evidence="1" id="KW-0472">Membrane</keyword>
<dbReference type="AlphaFoldDB" id="A0A6J1ELY0"/>
<dbReference type="KEGG" id="cmos:111435747"/>
<evidence type="ECO:0000313" key="4">
    <source>
        <dbReference type="RefSeq" id="XP_022929026.1"/>
    </source>
</evidence>
<dbReference type="PANTHER" id="PTHR33698">
    <property type="entry name" value="NUCLEAR TRANSPORT FACTOR 2 (NTF2)-LIKE PROTEIN"/>
    <property type="match status" value="1"/>
</dbReference>